<evidence type="ECO:0000313" key="3">
    <source>
        <dbReference type="EMBL" id="MCL6270481.1"/>
    </source>
</evidence>
<dbReference type="Gene3D" id="3.90.550.10">
    <property type="entry name" value="Spore Coat Polysaccharide Biosynthesis Protein SpsA, Chain A"/>
    <property type="match status" value="1"/>
</dbReference>
<keyword evidence="4" id="KW-1185">Reference proteome</keyword>
<dbReference type="RefSeq" id="WP_249699704.1">
    <property type="nucleotide sequence ID" value="NZ_JAMFLX010000013.1"/>
</dbReference>
<feature type="domain" description="MobA-like NTP transferase" evidence="2">
    <location>
        <begin position="23"/>
        <end position="183"/>
    </location>
</feature>
<proteinExistence type="predicted"/>
<dbReference type="EMBL" id="JAMFLX010000013">
    <property type="protein sequence ID" value="MCL6270481.1"/>
    <property type="molecule type" value="Genomic_DNA"/>
</dbReference>
<dbReference type="SUPFAM" id="SSF53448">
    <property type="entry name" value="Nucleotide-diphospho-sugar transferases"/>
    <property type="match status" value="1"/>
</dbReference>
<dbReference type="PANTHER" id="PTHR43777">
    <property type="entry name" value="MOLYBDENUM COFACTOR CYTIDYLYLTRANSFERASE"/>
    <property type="match status" value="1"/>
</dbReference>
<dbReference type="InterPro" id="IPR025877">
    <property type="entry name" value="MobA-like_NTP_Trfase"/>
</dbReference>
<gene>
    <name evidence="3" type="ORF">M3P05_11165</name>
</gene>
<keyword evidence="1" id="KW-0460">Magnesium</keyword>
<dbReference type="PANTHER" id="PTHR43777:SF1">
    <property type="entry name" value="MOLYBDENUM COFACTOR CYTIDYLYLTRANSFERASE"/>
    <property type="match status" value="1"/>
</dbReference>
<dbReference type="GO" id="GO:0016740">
    <property type="term" value="F:transferase activity"/>
    <property type="evidence" value="ECO:0007669"/>
    <property type="project" value="UniProtKB-KW"/>
</dbReference>
<reference evidence="3 4" key="1">
    <citation type="submission" date="2022-05" db="EMBL/GenBank/DDBJ databases">
        <authorList>
            <person name="Park J.-S."/>
        </authorList>
    </citation>
    <scope>NUCLEOTIDE SEQUENCE [LARGE SCALE GENOMIC DNA]</scope>
    <source>
        <strain evidence="3 4">2012CJ34-2</strain>
    </source>
</reference>
<organism evidence="3 4">
    <name type="scientific">Parendozoicomonas callyspongiae</name>
    <dbReference type="NCBI Taxonomy" id="2942213"/>
    <lineage>
        <taxon>Bacteria</taxon>
        <taxon>Pseudomonadati</taxon>
        <taxon>Pseudomonadota</taxon>
        <taxon>Gammaproteobacteria</taxon>
        <taxon>Oceanospirillales</taxon>
        <taxon>Endozoicomonadaceae</taxon>
        <taxon>Parendozoicomonas</taxon>
    </lineage>
</organism>
<dbReference type="Pfam" id="PF12804">
    <property type="entry name" value="NTP_transf_3"/>
    <property type="match status" value="1"/>
</dbReference>
<name>A0ABT0PGV8_9GAMM</name>
<evidence type="ECO:0000313" key="4">
    <source>
        <dbReference type="Proteomes" id="UP001203338"/>
    </source>
</evidence>
<evidence type="ECO:0000259" key="2">
    <source>
        <dbReference type="Pfam" id="PF12804"/>
    </source>
</evidence>
<protein>
    <submittedName>
        <fullName evidence="3">NTP transferase domain-containing protein</fullName>
    </submittedName>
</protein>
<sequence length="218" mass="24229">MTVQLDYLSTAPLTDQKTLPADCIVLAAGLSSRMGEWKMSLPLSPVNGPEEAQTILDHSIANALSACERVILVTGFRGEELAERYQGRSNILVAHNPDFREGMKSSLLCGLARVRAGYAFITHGDLPFLSSSLFAKLWKVRGDKPVFPVYKNQHGHPVLVSKKVIKRLIKFNSDKSIKSLLRNDCFDLCINCRDILRDIDTPETYYAETGLMVNNSSL</sequence>
<accession>A0ABT0PGV8</accession>
<dbReference type="InterPro" id="IPR029044">
    <property type="entry name" value="Nucleotide-diphossugar_trans"/>
</dbReference>
<keyword evidence="3" id="KW-0808">Transferase</keyword>
<dbReference type="CDD" id="cd04182">
    <property type="entry name" value="GT_2_like_f"/>
    <property type="match status" value="1"/>
</dbReference>
<evidence type="ECO:0000256" key="1">
    <source>
        <dbReference type="ARBA" id="ARBA00022842"/>
    </source>
</evidence>
<comment type="caution">
    <text evidence="3">The sequence shown here is derived from an EMBL/GenBank/DDBJ whole genome shotgun (WGS) entry which is preliminary data.</text>
</comment>
<dbReference type="Proteomes" id="UP001203338">
    <property type="component" value="Unassembled WGS sequence"/>
</dbReference>